<keyword evidence="1" id="KW-0732">Signal</keyword>
<evidence type="ECO:0000313" key="3">
    <source>
        <dbReference type="Proteomes" id="UP000010793"/>
    </source>
</evidence>
<dbReference type="RefSeq" id="WP_014936731.1">
    <property type="nucleotide sequence ID" value="NC_019908.1"/>
</dbReference>
<sequence length="215" mass="23524">MKKLILVIFLVSFSTVFPAFEVDVIGQLSAVTGFPILDSQTVKINGSTEVRPDLSVQIGYMLPMQNGLKGISLLGDVMIEQTTIGITYPGDKKIVNKESGLSMGLGFTTKFVIGNVNSLIPRDTVLGVGVAAKALIYAPNIVLTMTPPPISIYFKTFVEQRFFISRQLAFVVGLNLYVDYMLPMTYKVDQLFMGYFVTSYLDLGIGLSVGLHFGN</sequence>
<dbReference type="GeneID" id="56440155"/>
<feature type="signal peptide" evidence="1">
    <location>
        <begin position="1"/>
        <end position="19"/>
    </location>
</feature>
<keyword evidence="3" id="KW-1185">Reference proteome</keyword>
<organism evidence="2 3">
    <name type="scientific">Brachyspira pilosicoli P43/6/78</name>
    <dbReference type="NCBI Taxonomy" id="1042417"/>
    <lineage>
        <taxon>Bacteria</taxon>
        <taxon>Pseudomonadati</taxon>
        <taxon>Spirochaetota</taxon>
        <taxon>Spirochaetia</taxon>
        <taxon>Brachyspirales</taxon>
        <taxon>Brachyspiraceae</taxon>
        <taxon>Brachyspira</taxon>
    </lineage>
</organism>
<reference evidence="2 3" key="1">
    <citation type="journal article" date="2013" name="Genome Announc.">
        <title>Complete Genome Sequence of the Porcine Strain Brachyspira pilosicoli P43/6/78(T.).</title>
        <authorList>
            <person name="Lin C."/>
            <person name="den Bakker H.C."/>
            <person name="Suzuki H."/>
            <person name="Lefebure T."/>
            <person name="Ponnala L."/>
            <person name="Sun Q."/>
            <person name="Stanhope M.J."/>
            <person name="Wiedmann M."/>
            <person name="Duhamel G.E."/>
        </authorList>
    </citation>
    <scope>NUCLEOTIDE SEQUENCE [LARGE SCALE GENOMIC DNA]</scope>
    <source>
        <strain evidence="2 3">P43/6/78</strain>
    </source>
</reference>
<name>A0A3B6VLA2_BRAPL</name>
<evidence type="ECO:0000313" key="2">
    <source>
        <dbReference type="EMBL" id="AGA66683.1"/>
    </source>
</evidence>
<evidence type="ECO:0008006" key="4">
    <source>
        <dbReference type="Google" id="ProtNLM"/>
    </source>
</evidence>
<evidence type="ECO:0000256" key="1">
    <source>
        <dbReference type="SAM" id="SignalP"/>
    </source>
</evidence>
<proteinExistence type="predicted"/>
<dbReference type="EMBL" id="CP002873">
    <property type="protein sequence ID" value="AGA66683.1"/>
    <property type="molecule type" value="Genomic_DNA"/>
</dbReference>
<gene>
    <name evidence="2" type="ORF">BPP43_07275</name>
</gene>
<feature type="chain" id="PRO_5017471025" description="Serpentine_recp domain containing protein" evidence="1">
    <location>
        <begin position="20"/>
        <end position="215"/>
    </location>
</feature>
<protein>
    <recommendedName>
        <fullName evidence="4">Serpentine_recp domain containing protein</fullName>
    </recommendedName>
</protein>
<dbReference type="KEGG" id="bpip:BPP43_07275"/>
<dbReference type="Proteomes" id="UP000010793">
    <property type="component" value="Chromosome"/>
</dbReference>
<dbReference type="AlphaFoldDB" id="A0A3B6VLA2"/>
<accession>A0A3B6VLA2</accession>